<evidence type="ECO:0000313" key="1">
    <source>
        <dbReference type="EMBL" id="TVT16462.1"/>
    </source>
</evidence>
<dbReference type="Proteomes" id="UP000318578">
    <property type="component" value="Unassembled WGS sequence"/>
</dbReference>
<reference evidence="1 2" key="1">
    <citation type="submission" date="2019-07" db="EMBL/GenBank/DDBJ databases">
        <title>New species of Amycolatopsis and Streptomyces.</title>
        <authorList>
            <person name="Duangmal K."/>
            <person name="Teo W.F.A."/>
            <person name="Lipun K."/>
        </authorList>
    </citation>
    <scope>NUCLEOTIDE SEQUENCE [LARGE SCALE GENOMIC DNA]</scope>
    <source>
        <strain evidence="1 2">JCM 30562</strain>
    </source>
</reference>
<evidence type="ECO:0000313" key="2">
    <source>
        <dbReference type="Proteomes" id="UP000318578"/>
    </source>
</evidence>
<organism evidence="1 2">
    <name type="scientific">Amycolatopsis acidiphila</name>
    <dbReference type="NCBI Taxonomy" id="715473"/>
    <lineage>
        <taxon>Bacteria</taxon>
        <taxon>Bacillati</taxon>
        <taxon>Actinomycetota</taxon>
        <taxon>Actinomycetes</taxon>
        <taxon>Pseudonocardiales</taxon>
        <taxon>Pseudonocardiaceae</taxon>
        <taxon>Amycolatopsis</taxon>
    </lineage>
</organism>
<name>A0A557ZWT3_9PSEU</name>
<protein>
    <recommendedName>
        <fullName evidence="3">ATP-binding protein</fullName>
    </recommendedName>
</protein>
<sequence length="117" mass="12827">MTALWSEQTLLDALVVLEELVSHVRAEGVPAQVRLSYRGANRVHIEVDDERAEAVPLGADVGAVLIRHLARGSGAERHRGHTTFWADVSLVPRHIPAKLPGVRAVAPFEPDGKWSRN</sequence>
<accession>A0A557ZWT3</accession>
<dbReference type="OrthoDB" id="4326936at2"/>
<comment type="caution">
    <text evidence="1">The sequence shown here is derived from an EMBL/GenBank/DDBJ whole genome shotgun (WGS) entry which is preliminary data.</text>
</comment>
<keyword evidence="2" id="KW-1185">Reference proteome</keyword>
<evidence type="ECO:0008006" key="3">
    <source>
        <dbReference type="Google" id="ProtNLM"/>
    </source>
</evidence>
<gene>
    <name evidence="1" type="ORF">FNH06_34715</name>
</gene>
<dbReference type="RefSeq" id="WP_144644511.1">
    <property type="nucleotide sequence ID" value="NZ_BNAX01000006.1"/>
</dbReference>
<dbReference type="AlphaFoldDB" id="A0A557ZWT3"/>
<proteinExistence type="predicted"/>
<dbReference type="EMBL" id="VJZA01000102">
    <property type="protein sequence ID" value="TVT16462.1"/>
    <property type="molecule type" value="Genomic_DNA"/>
</dbReference>